<dbReference type="CDD" id="cd08674">
    <property type="entry name" value="Cdt1_m"/>
    <property type="match status" value="1"/>
</dbReference>
<dbReference type="GO" id="GO:0071163">
    <property type="term" value="P:DNA replication preinitiation complex assembly"/>
    <property type="evidence" value="ECO:0007669"/>
    <property type="project" value="InterPro"/>
</dbReference>
<proteinExistence type="inferred from homology"/>
<keyword evidence="6" id="KW-1185">Reference proteome</keyword>
<feature type="compositionally biased region" description="Polar residues" evidence="3">
    <location>
        <begin position="306"/>
        <end position="318"/>
    </location>
</feature>
<evidence type="ECO:0000256" key="3">
    <source>
        <dbReference type="SAM" id="MobiDB-lite"/>
    </source>
</evidence>
<feature type="domain" description="CDT1 Geminin-binding" evidence="4">
    <location>
        <begin position="94"/>
        <end position="257"/>
    </location>
</feature>
<dbReference type="InterPro" id="IPR032054">
    <property type="entry name" value="Cdt1_C"/>
</dbReference>
<dbReference type="InterPro" id="IPR014939">
    <property type="entry name" value="CDT1_Gemini-bd-like"/>
</dbReference>
<accession>A0AAD9PAY4</accession>
<feature type="region of interest" description="Disordered" evidence="3">
    <location>
        <begin position="298"/>
        <end position="320"/>
    </location>
</feature>
<keyword evidence="2" id="KW-0131">Cell cycle</keyword>
<comment type="similarity">
    <text evidence="1">Belongs to the Cdt1 family.</text>
</comment>
<dbReference type="CDD" id="cd08767">
    <property type="entry name" value="Cdt1_c"/>
    <property type="match status" value="1"/>
</dbReference>
<evidence type="ECO:0000256" key="1">
    <source>
        <dbReference type="ARBA" id="ARBA00008356"/>
    </source>
</evidence>
<gene>
    <name evidence="5" type="ORF">NP493_53g03022</name>
</gene>
<dbReference type="InterPro" id="IPR036390">
    <property type="entry name" value="WH_DNA-bd_sf"/>
</dbReference>
<evidence type="ECO:0000256" key="2">
    <source>
        <dbReference type="ARBA" id="ARBA00023306"/>
    </source>
</evidence>
<dbReference type="Proteomes" id="UP001209878">
    <property type="component" value="Unassembled WGS sequence"/>
</dbReference>
<comment type="caution">
    <text evidence="5">The sequence shown here is derived from an EMBL/GenBank/DDBJ whole genome shotgun (WGS) entry which is preliminary data.</text>
</comment>
<dbReference type="GO" id="GO:0000076">
    <property type="term" value="P:DNA replication checkpoint signaling"/>
    <property type="evidence" value="ECO:0007669"/>
    <property type="project" value="TreeGrafter"/>
</dbReference>
<dbReference type="InterPro" id="IPR038090">
    <property type="entry name" value="Cdt1_C_WH_dom_sf"/>
</dbReference>
<dbReference type="GO" id="GO:0005634">
    <property type="term" value="C:nucleus"/>
    <property type="evidence" value="ECO:0007669"/>
    <property type="project" value="TreeGrafter"/>
</dbReference>
<dbReference type="GO" id="GO:0030174">
    <property type="term" value="P:regulation of DNA-templated DNA replication initiation"/>
    <property type="evidence" value="ECO:0007669"/>
    <property type="project" value="InterPro"/>
</dbReference>
<dbReference type="SMART" id="SM01075">
    <property type="entry name" value="CDT1"/>
    <property type="match status" value="1"/>
</dbReference>
<dbReference type="GO" id="GO:0003677">
    <property type="term" value="F:DNA binding"/>
    <property type="evidence" value="ECO:0007669"/>
    <property type="project" value="InterPro"/>
</dbReference>
<evidence type="ECO:0000259" key="4">
    <source>
        <dbReference type="SMART" id="SM01075"/>
    </source>
</evidence>
<organism evidence="5 6">
    <name type="scientific">Ridgeia piscesae</name>
    <name type="common">Tubeworm</name>
    <dbReference type="NCBI Taxonomy" id="27915"/>
    <lineage>
        <taxon>Eukaryota</taxon>
        <taxon>Metazoa</taxon>
        <taxon>Spiralia</taxon>
        <taxon>Lophotrochozoa</taxon>
        <taxon>Annelida</taxon>
        <taxon>Polychaeta</taxon>
        <taxon>Sedentaria</taxon>
        <taxon>Canalipalpata</taxon>
        <taxon>Sabellida</taxon>
        <taxon>Siboglinidae</taxon>
        <taxon>Ridgeia</taxon>
    </lineage>
</organism>
<reference evidence="5" key="1">
    <citation type="journal article" date="2023" name="Mol. Biol. Evol.">
        <title>Third-Generation Sequencing Reveals the Adaptive Role of the Epigenome in Three Deep-Sea Polychaetes.</title>
        <authorList>
            <person name="Perez M."/>
            <person name="Aroh O."/>
            <person name="Sun Y."/>
            <person name="Lan Y."/>
            <person name="Juniper S.K."/>
            <person name="Young C.R."/>
            <person name="Angers B."/>
            <person name="Qian P.Y."/>
        </authorList>
    </citation>
    <scope>NUCLEOTIDE SEQUENCE</scope>
    <source>
        <strain evidence="5">R07B-5</strain>
    </source>
</reference>
<dbReference type="EMBL" id="JAODUO010000053">
    <property type="protein sequence ID" value="KAK2191359.1"/>
    <property type="molecule type" value="Genomic_DNA"/>
</dbReference>
<dbReference type="GO" id="GO:0000278">
    <property type="term" value="P:mitotic cell cycle"/>
    <property type="evidence" value="ECO:0007669"/>
    <property type="project" value="TreeGrafter"/>
</dbReference>
<dbReference type="PANTHER" id="PTHR28637:SF1">
    <property type="entry name" value="DNA REPLICATION FACTOR CDT1"/>
    <property type="match status" value="1"/>
</dbReference>
<dbReference type="Pfam" id="PF16679">
    <property type="entry name" value="CDT1_C"/>
    <property type="match status" value="1"/>
</dbReference>
<dbReference type="AlphaFoldDB" id="A0AAD9PAY4"/>
<protein>
    <recommendedName>
        <fullName evidence="4">CDT1 Geminin-binding domain-containing protein</fullName>
    </recommendedName>
</protein>
<sequence length="451" mass="51390">MKHFYVNKEMVLKLDAVGFREKLAGCGQLSELKARLAEFGKAAKATRERQTKKLIPKLTSPTKNEIIDIESPKKAPAYERFHSLASPVPPSLTLPYHYKVLDEMFRGVDTVVSMLHQRSELCTFTKLKAAVELMVRRTFDVKNLGRIKAVYPTAYKFRQEKGLPRFGGKNSGYQLTLEAILEHPQNGTKKENFTAADLLERKNVFHRNLIDIVKKHHKEFLAKLDRPLKVPDDKITRWHPKFQLDEVPAVEPSSLPLPPDVTTFTTARDVLDQAKNKFTPRVQRALEIVSALSTSKDNIAEKTETRPATPSKTSNSSKKIALEGVPQSLLERIRAKEEKKLEHEMTRTPAQAKHIDTINRLPELVRILRTFFVTQKKVAIPVDDAVEKLSDSYKTALGKAESERHLKLMVELLPEWIQLVTVKKGSFIKINKNHDVQQIYAKLQKLLKQAS</sequence>
<dbReference type="Pfam" id="PF08839">
    <property type="entry name" value="CDT1"/>
    <property type="match status" value="1"/>
</dbReference>
<dbReference type="GO" id="GO:0070182">
    <property type="term" value="F:DNA polymerase binding"/>
    <property type="evidence" value="ECO:0007669"/>
    <property type="project" value="TreeGrafter"/>
</dbReference>
<dbReference type="InterPro" id="IPR045173">
    <property type="entry name" value="Cdt1"/>
</dbReference>
<evidence type="ECO:0000313" key="6">
    <source>
        <dbReference type="Proteomes" id="UP001209878"/>
    </source>
</evidence>
<dbReference type="Gene3D" id="1.10.10.1420">
    <property type="entry name" value="DNA replication factor Cdt1, C-terminal WH domain"/>
    <property type="match status" value="1"/>
</dbReference>
<name>A0AAD9PAY4_RIDPI</name>
<dbReference type="PANTHER" id="PTHR28637">
    <property type="entry name" value="DNA REPLICATION FACTOR CDT1"/>
    <property type="match status" value="1"/>
</dbReference>
<evidence type="ECO:0000313" key="5">
    <source>
        <dbReference type="EMBL" id="KAK2191359.1"/>
    </source>
</evidence>
<dbReference type="SUPFAM" id="SSF46785">
    <property type="entry name" value="Winged helix' DNA-binding domain"/>
    <property type="match status" value="1"/>
</dbReference>